<dbReference type="GO" id="GO:0006508">
    <property type="term" value="P:proteolysis"/>
    <property type="evidence" value="ECO:0007669"/>
    <property type="project" value="InterPro"/>
</dbReference>
<dbReference type="CDD" id="cd00051">
    <property type="entry name" value="EFh"/>
    <property type="match status" value="2"/>
</dbReference>
<dbReference type="EMBL" id="JAAPAO010000079">
    <property type="protein sequence ID" value="KAF4673626.1"/>
    <property type="molecule type" value="Genomic_DNA"/>
</dbReference>
<feature type="region of interest" description="Disordered" evidence="15">
    <location>
        <begin position="1"/>
        <end position="33"/>
    </location>
</feature>
<keyword evidence="6" id="KW-0677">Repeat</keyword>
<evidence type="ECO:0000256" key="11">
    <source>
        <dbReference type="ARBA" id="ARBA00024334"/>
    </source>
</evidence>
<dbReference type="CDD" id="cd02248">
    <property type="entry name" value="Peptidase_C1A"/>
    <property type="match status" value="1"/>
</dbReference>
<dbReference type="SMART" id="SM00220">
    <property type="entry name" value="S_TKc"/>
    <property type="match status" value="1"/>
</dbReference>
<dbReference type="Gene3D" id="1.10.510.10">
    <property type="entry name" value="Transferase(Phosphotransferase) domain 1"/>
    <property type="match status" value="1"/>
</dbReference>
<dbReference type="Pfam" id="PF26235">
    <property type="entry name" value="zf-KKT2_KKT3"/>
    <property type="match status" value="2"/>
</dbReference>
<name>A0A7J6MQE7_PERCH</name>
<sequence>MFHLYRKKKADDGQDETPQAVRNVPANRPARGGKLAKVRIPAAAFNGNNAGRRKRSETAASPFHKVPRTDMTNGFAKKGGLASSSESLFIFPTLKGDALQDEPPQGCALGHDLSAVRWRKDRAAFESLRCPKRHELKEFVADQPGYVCNVCDSEALKKGAQILGCRKCDFDMCGKCVEVGCKAISVSSNLVDHPTPADFNRLHCPNRHTLKRFKILNGAHSCGCCDRSSLPRGTEAFSCDKCSYELCFDCAYSDRVPEYLFDSRNITPFKNLVRLPFVRPAGKSLIAFKSGTVSSAGKELLDNGVDNFQISGILEDKQALMEHCARWFKTYDVNKDGYLSFVELTDLCGQLLADLDVPGMDKCTVQQYMKKYDVDGDERLTPKEFHELFNRILLKAKAIHTPFALKRRGLLGRAKGLPSGRYTLREDLGHGSFGAAQKVIDKLTKEERVMKTISKTQGHTSQEELELEIECMKKMDHPHILKLFEYYEDANNMYLILDICEGGHLLGVIEDSHRSRNRKPMSERWICEAFRQVLDAVAHCHMHGLIHKDIKAENILLMSKAPPGSKKKVFELKPHVVLIDFGLAELFDPSRAFHSKVVAGTPYTMAPEVWASAQNRTKTFGLKCDVYSLGCVLFHILTGKIPVLPKSNHTRDWIRAIEAGPNWSLVDSTGASKEVRKLVRSMMSVSESNRPSSRECLESDWFRLNPDEHVQRLSPVAVKEIAEFSKRSAFEKAVLMDVATQVHALSIPDINSIFTSLDEANIGVLSADKVAVGLKNLGVDQSVAEKAVKAMDMDGNGEIDYTELVAGLLCAYDDHVDRLLWAAFRNLDKDNDGRLDRSEVSELLRSAKQGGSGCIISDNDIGLIIDELDRDQDGYIQYHEFRARFTPKGSTRSLAGCRRLLASRTGLSEDEHGSRSYLITIPDDEDDFRFNVFSQTVKFIDEVNAQNLSYKLAINENSAMTLDEISAARCCSLTNNSQDVPEGTVANHLPRRSLGGFPTDLSWVKRGAVNPPSNQGDCNSCYAMVTLGAIEGAFQIKIGHLPKLSAQQIVDCSIPWGNRGCEGGTIGNTATYVNLNGIVSDKDYPYATKKQDCSSVVYDFDKACLEAGDLLKKGSVIMPSRKLDVLMQELQSGPIALTLFSNTPEFIHYRSEILDIPNCKGDPDHAMLLVGYGVEGGKDYWILKDSYGTQRGENGYIRVARDPTKTDDPGFCNMLLDTAYRPVLNKVLKSTACRS</sequence>
<keyword evidence="10 14" id="KW-0067">ATP-binding</keyword>
<keyword evidence="7 14" id="KW-0547">Nucleotide-binding</keyword>
<dbReference type="SUPFAM" id="SSF54001">
    <property type="entry name" value="Cysteine proteinases"/>
    <property type="match status" value="1"/>
</dbReference>
<evidence type="ECO:0000256" key="6">
    <source>
        <dbReference type="ARBA" id="ARBA00022737"/>
    </source>
</evidence>
<comment type="caution">
    <text evidence="18">The sequence shown here is derived from an EMBL/GenBank/DDBJ whole genome shotgun (WGS) entry which is preliminary data.</text>
</comment>
<dbReference type="Proteomes" id="UP000591131">
    <property type="component" value="Unassembled WGS sequence"/>
</dbReference>
<dbReference type="PANTHER" id="PTHR24349">
    <property type="entry name" value="SERINE/THREONINE-PROTEIN KINASE"/>
    <property type="match status" value="1"/>
</dbReference>
<dbReference type="Pfam" id="PF00112">
    <property type="entry name" value="Peptidase_C1"/>
    <property type="match status" value="1"/>
</dbReference>
<dbReference type="InterPro" id="IPR017441">
    <property type="entry name" value="Protein_kinase_ATP_BS"/>
</dbReference>
<dbReference type="GO" id="GO:0004674">
    <property type="term" value="F:protein serine/threonine kinase activity"/>
    <property type="evidence" value="ECO:0007669"/>
    <property type="project" value="UniProtKB-KW"/>
</dbReference>
<organism evidence="18 19">
    <name type="scientific">Perkinsus chesapeaki</name>
    <name type="common">Clam parasite</name>
    <name type="synonym">Perkinsus andrewsi</name>
    <dbReference type="NCBI Taxonomy" id="330153"/>
    <lineage>
        <taxon>Eukaryota</taxon>
        <taxon>Sar</taxon>
        <taxon>Alveolata</taxon>
        <taxon>Perkinsozoa</taxon>
        <taxon>Perkinsea</taxon>
        <taxon>Perkinsida</taxon>
        <taxon>Perkinsidae</taxon>
        <taxon>Perkinsus</taxon>
    </lineage>
</organism>
<evidence type="ECO:0000256" key="8">
    <source>
        <dbReference type="ARBA" id="ARBA00022777"/>
    </source>
</evidence>
<evidence type="ECO:0000256" key="3">
    <source>
        <dbReference type="ARBA" id="ARBA00022527"/>
    </source>
</evidence>
<evidence type="ECO:0000256" key="1">
    <source>
        <dbReference type="ARBA" id="ARBA00001946"/>
    </source>
</evidence>
<dbReference type="Pfam" id="PF13202">
    <property type="entry name" value="EF-hand_5"/>
    <property type="match status" value="1"/>
</dbReference>
<accession>A0A7J6MQE7</accession>
<gene>
    <name evidence="18" type="ORF">FOL47_010303</name>
</gene>
<dbReference type="Pfam" id="PF08246">
    <property type="entry name" value="Inhibitor_I29"/>
    <property type="match status" value="1"/>
</dbReference>
<dbReference type="FunFam" id="3.30.200.20:FF:000315">
    <property type="entry name" value="Calcium-dependent protein kinase 3"/>
    <property type="match status" value="1"/>
</dbReference>
<keyword evidence="3" id="KW-0723">Serine/threonine-protein kinase</keyword>
<protein>
    <recommendedName>
        <fullName evidence="2">non-specific serine/threonine protein kinase</fullName>
        <ecNumber evidence="2">2.7.11.1</ecNumber>
    </recommendedName>
</protein>
<dbReference type="InterPro" id="IPR038765">
    <property type="entry name" value="Papain-like_cys_pep_sf"/>
</dbReference>
<dbReference type="InterPro" id="IPR000668">
    <property type="entry name" value="Peptidase_C1A_C"/>
</dbReference>
<feature type="domain" description="EF-hand" evidence="17">
    <location>
        <begin position="365"/>
        <end position="395"/>
    </location>
</feature>
<dbReference type="InterPro" id="IPR050205">
    <property type="entry name" value="CDPK_Ser/Thr_kinases"/>
</dbReference>
<feature type="binding site" evidence="14">
    <location>
        <position position="451"/>
    </location>
    <ligand>
        <name>ATP</name>
        <dbReference type="ChEBI" id="CHEBI:30616"/>
    </ligand>
</feature>
<keyword evidence="5" id="KW-0479">Metal-binding</keyword>
<dbReference type="GO" id="GO:0005509">
    <property type="term" value="F:calcium ion binding"/>
    <property type="evidence" value="ECO:0007669"/>
    <property type="project" value="InterPro"/>
</dbReference>
<keyword evidence="19" id="KW-1185">Reference proteome</keyword>
<evidence type="ECO:0000256" key="4">
    <source>
        <dbReference type="ARBA" id="ARBA00022679"/>
    </source>
</evidence>
<feature type="domain" description="EF-hand" evidence="17">
    <location>
        <begin position="815"/>
        <end position="850"/>
    </location>
</feature>
<dbReference type="InterPro" id="IPR058800">
    <property type="entry name" value="Znf-KKT2_KKT3"/>
</dbReference>
<dbReference type="PROSITE" id="PS50011">
    <property type="entry name" value="PROTEIN_KINASE_DOM"/>
    <property type="match status" value="1"/>
</dbReference>
<evidence type="ECO:0000256" key="2">
    <source>
        <dbReference type="ARBA" id="ARBA00012513"/>
    </source>
</evidence>
<comment type="catalytic activity">
    <reaction evidence="13">
        <text>L-seryl-[protein] + ATP = O-phospho-L-seryl-[protein] + ADP + H(+)</text>
        <dbReference type="Rhea" id="RHEA:17989"/>
        <dbReference type="Rhea" id="RHEA-COMP:9863"/>
        <dbReference type="Rhea" id="RHEA-COMP:11604"/>
        <dbReference type="ChEBI" id="CHEBI:15378"/>
        <dbReference type="ChEBI" id="CHEBI:29999"/>
        <dbReference type="ChEBI" id="CHEBI:30616"/>
        <dbReference type="ChEBI" id="CHEBI:83421"/>
        <dbReference type="ChEBI" id="CHEBI:456216"/>
        <dbReference type="EC" id="2.7.11.1"/>
    </reaction>
</comment>
<dbReference type="EC" id="2.7.11.1" evidence="2"/>
<evidence type="ECO:0000256" key="15">
    <source>
        <dbReference type="SAM" id="MobiDB-lite"/>
    </source>
</evidence>
<evidence type="ECO:0000256" key="7">
    <source>
        <dbReference type="ARBA" id="ARBA00022741"/>
    </source>
</evidence>
<evidence type="ECO:0000313" key="18">
    <source>
        <dbReference type="EMBL" id="KAF4673626.1"/>
    </source>
</evidence>
<dbReference type="Pfam" id="PF00069">
    <property type="entry name" value="Pkinase"/>
    <property type="match status" value="1"/>
</dbReference>
<dbReference type="PROSITE" id="PS00018">
    <property type="entry name" value="EF_HAND_1"/>
    <property type="match status" value="4"/>
</dbReference>
<comment type="cofactor">
    <cofactor evidence="1">
        <name>Mg(2+)</name>
        <dbReference type="ChEBI" id="CHEBI:18420"/>
    </cofactor>
</comment>
<keyword evidence="9" id="KW-0106">Calcium</keyword>
<dbReference type="InterPro" id="IPR002048">
    <property type="entry name" value="EF_hand_dom"/>
</dbReference>
<feature type="domain" description="Protein kinase" evidence="16">
    <location>
        <begin position="422"/>
        <end position="702"/>
    </location>
</feature>
<dbReference type="InterPro" id="IPR000719">
    <property type="entry name" value="Prot_kinase_dom"/>
</dbReference>
<dbReference type="InterPro" id="IPR011992">
    <property type="entry name" value="EF-hand-dom_pair"/>
</dbReference>
<evidence type="ECO:0000256" key="14">
    <source>
        <dbReference type="PROSITE-ProRule" id="PRU10141"/>
    </source>
</evidence>
<evidence type="ECO:0000313" key="19">
    <source>
        <dbReference type="Proteomes" id="UP000591131"/>
    </source>
</evidence>
<dbReference type="InterPro" id="IPR039417">
    <property type="entry name" value="Peptidase_C1A_papain-like"/>
</dbReference>
<evidence type="ECO:0000259" key="16">
    <source>
        <dbReference type="PROSITE" id="PS50011"/>
    </source>
</evidence>
<feature type="domain" description="EF-hand" evidence="17">
    <location>
        <begin position="779"/>
        <end position="814"/>
    </location>
</feature>
<evidence type="ECO:0000256" key="10">
    <source>
        <dbReference type="ARBA" id="ARBA00022840"/>
    </source>
</evidence>
<dbReference type="Gene3D" id="3.30.200.20">
    <property type="entry name" value="Phosphorylase Kinase, domain 1"/>
    <property type="match status" value="1"/>
</dbReference>
<evidence type="ECO:0000256" key="5">
    <source>
        <dbReference type="ARBA" id="ARBA00022723"/>
    </source>
</evidence>
<evidence type="ECO:0000259" key="17">
    <source>
        <dbReference type="PROSITE" id="PS50222"/>
    </source>
</evidence>
<feature type="domain" description="EF-hand" evidence="17">
    <location>
        <begin position="319"/>
        <end position="354"/>
    </location>
</feature>
<dbReference type="PROSITE" id="PS00107">
    <property type="entry name" value="PROTEIN_KINASE_ATP"/>
    <property type="match status" value="1"/>
</dbReference>
<dbReference type="InterPro" id="IPR018247">
    <property type="entry name" value="EF_Hand_1_Ca_BS"/>
</dbReference>
<comment type="similarity">
    <text evidence="11">Belongs to the protein kinase superfamily. Ser/Thr protein kinase family. CDPK subfamily.</text>
</comment>
<dbReference type="AlphaFoldDB" id="A0A7J6MQE7"/>
<keyword evidence="8" id="KW-0418">Kinase</keyword>
<dbReference type="PROSITE" id="PS50222">
    <property type="entry name" value="EF_HAND_2"/>
    <property type="match status" value="5"/>
</dbReference>
<dbReference type="SUPFAM" id="SSF56112">
    <property type="entry name" value="Protein kinase-like (PK-like)"/>
    <property type="match status" value="1"/>
</dbReference>
<dbReference type="InterPro" id="IPR013201">
    <property type="entry name" value="Prot_inhib_I29"/>
</dbReference>
<dbReference type="Gene3D" id="1.10.238.10">
    <property type="entry name" value="EF-hand"/>
    <property type="match status" value="2"/>
</dbReference>
<evidence type="ECO:0000256" key="13">
    <source>
        <dbReference type="ARBA" id="ARBA00048679"/>
    </source>
</evidence>
<dbReference type="OrthoDB" id="424326at2759"/>
<evidence type="ECO:0000256" key="12">
    <source>
        <dbReference type="ARBA" id="ARBA00047899"/>
    </source>
</evidence>
<proteinExistence type="inferred from homology"/>
<dbReference type="GO" id="GO:0005524">
    <property type="term" value="F:ATP binding"/>
    <property type="evidence" value="ECO:0007669"/>
    <property type="project" value="UniProtKB-UniRule"/>
</dbReference>
<reference evidence="18 19" key="1">
    <citation type="submission" date="2020-04" db="EMBL/GenBank/DDBJ databases">
        <title>Perkinsus chesapeaki whole genome sequence.</title>
        <authorList>
            <person name="Bogema D.R."/>
        </authorList>
    </citation>
    <scope>NUCLEOTIDE SEQUENCE [LARGE SCALE GENOMIC DNA]</scope>
    <source>
        <strain evidence="18">ATCC PRA-425</strain>
    </source>
</reference>
<dbReference type="SMART" id="SM00054">
    <property type="entry name" value="EFh"/>
    <property type="match status" value="5"/>
</dbReference>
<dbReference type="Gene3D" id="3.90.70.10">
    <property type="entry name" value="Cysteine proteinases"/>
    <property type="match status" value="1"/>
</dbReference>
<dbReference type="InterPro" id="IPR008271">
    <property type="entry name" value="Ser/Thr_kinase_AS"/>
</dbReference>
<keyword evidence="4" id="KW-0808">Transferase</keyword>
<dbReference type="PRINTS" id="PR00705">
    <property type="entry name" value="PAPAIN"/>
</dbReference>
<dbReference type="Pfam" id="PF13499">
    <property type="entry name" value="EF-hand_7"/>
    <property type="match status" value="2"/>
</dbReference>
<dbReference type="GO" id="GO:0008234">
    <property type="term" value="F:cysteine-type peptidase activity"/>
    <property type="evidence" value="ECO:0007669"/>
    <property type="project" value="InterPro"/>
</dbReference>
<feature type="region of interest" description="Disordered" evidence="15">
    <location>
        <begin position="46"/>
        <end position="74"/>
    </location>
</feature>
<evidence type="ECO:0000256" key="9">
    <source>
        <dbReference type="ARBA" id="ARBA00022837"/>
    </source>
</evidence>
<dbReference type="PROSITE" id="PS00108">
    <property type="entry name" value="PROTEIN_KINASE_ST"/>
    <property type="match status" value="1"/>
</dbReference>
<dbReference type="SMART" id="SM00645">
    <property type="entry name" value="Pept_C1"/>
    <property type="match status" value="1"/>
</dbReference>
<feature type="domain" description="EF-hand" evidence="17">
    <location>
        <begin position="856"/>
        <end position="891"/>
    </location>
</feature>
<dbReference type="InterPro" id="IPR011009">
    <property type="entry name" value="Kinase-like_dom_sf"/>
</dbReference>
<dbReference type="SUPFAM" id="SSF47473">
    <property type="entry name" value="EF-hand"/>
    <property type="match status" value="2"/>
</dbReference>
<comment type="catalytic activity">
    <reaction evidence="12">
        <text>L-threonyl-[protein] + ATP = O-phospho-L-threonyl-[protein] + ADP + H(+)</text>
        <dbReference type="Rhea" id="RHEA:46608"/>
        <dbReference type="Rhea" id="RHEA-COMP:11060"/>
        <dbReference type="Rhea" id="RHEA-COMP:11605"/>
        <dbReference type="ChEBI" id="CHEBI:15378"/>
        <dbReference type="ChEBI" id="CHEBI:30013"/>
        <dbReference type="ChEBI" id="CHEBI:30616"/>
        <dbReference type="ChEBI" id="CHEBI:61977"/>
        <dbReference type="ChEBI" id="CHEBI:456216"/>
        <dbReference type="EC" id="2.7.11.1"/>
    </reaction>
</comment>